<name>A0A9P5XD41_9AGAR</name>
<sequence>MASTREHDDIYSPFRFVMPQDEIPSSSEDGSGLHSPVGGVFPQMPQMPLLQGGGEFFRYQHDPQVDVSPTTEILAPQFDFAQGLNKNQQQQIPILDTRLEPPNSSARQVTFSPYNHPPRYHLGHNFPTQYPSVSSRIPTTAHVASAVNFRFIPTPSGQPSSGGPSHDHTYYQQPPAPPTSANMEADHRPSPVVTPERTEPSISNAANTSRETRKGITPVVIACRLCRARKIRCDSTRPECNNCLRRNNECEYDAMPKRRGPDKRPGTRQRRCKKRAPDDPTPPNPKRRRTIPEPPTEAQEVQSQRIKENMSDSKHASPSPRHPDRPADLHIETTTLHASPNLHRPPPAPDQFVKQEESPTIRRDPAGYGYNSHSPFVTAAFPRSIDLSTLPDEPHRMFTFPTSPIDEARQREWWDRISEAYGPQDIINQVNFLRHNTTHQLSFVNIGFLATNLYDDVERIKVQPAFILAILALAQLLRSSNADQGTLGMTEAIKLRIQAQGALDEARHAGLLNADLAKAQFLLAVFESSAYTEYSYSRASAALHAMDEVIAGFPLTTNDAGDPAVSSFTRGSVPTVYLEDGPPLTGKVCKCLPHEANDASKDYASRIYHLPWHTSWSPAQNHDEEIRRLCWAALSLISEHTAQCMALGRDVPSFYLTNPGHFALLFPGEASDRLPQHRDPNDPLLVKESVWALYCRSMLLWNFCVSVKENHVKVDDKIEAFTDSVGEAQLIEDALRIHRCNLDTTIMYLTREYLFNIRLLVAHEVRVSVVGLPRSGRPGILFNTKHVEEWVRSQQGVLQRVKNIIHQLGTNDSNELIRQPFIVSWFMNQLHIAVLLWPYEQSMVGLLELAKELLFVVDTLNALWTCPENHTQTEELRAELINACHTRGVAPPLPATYVPSAIRTNTY</sequence>
<dbReference type="AlphaFoldDB" id="A0A9P5XD41"/>
<keyword evidence="2" id="KW-0539">Nucleus</keyword>
<evidence type="ECO:0000313" key="5">
    <source>
        <dbReference type="EMBL" id="KAF9447897.1"/>
    </source>
</evidence>
<proteinExistence type="predicted"/>
<evidence type="ECO:0000313" key="6">
    <source>
        <dbReference type="Proteomes" id="UP000807342"/>
    </source>
</evidence>
<keyword evidence="6" id="KW-1185">Reference proteome</keyword>
<dbReference type="Pfam" id="PF00172">
    <property type="entry name" value="Zn_clus"/>
    <property type="match status" value="1"/>
</dbReference>
<dbReference type="SUPFAM" id="SSF57701">
    <property type="entry name" value="Zn2/Cys6 DNA-binding domain"/>
    <property type="match status" value="1"/>
</dbReference>
<dbReference type="GO" id="GO:0000981">
    <property type="term" value="F:DNA-binding transcription factor activity, RNA polymerase II-specific"/>
    <property type="evidence" value="ECO:0007669"/>
    <property type="project" value="InterPro"/>
</dbReference>
<feature type="compositionally biased region" description="Basic and acidic residues" evidence="3">
    <location>
        <begin position="305"/>
        <end position="331"/>
    </location>
</feature>
<organism evidence="5 6">
    <name type="scientific">Macrolepiota fuliginosa MF-IS2</name>
    <dbReference type="NCBI Taxonomy" id="1400762"/>
    <lineage>
        <taxon>Eukaryota</taxon>
        <taxon>Fungi</taxon>
        <taxon>Dikarya</taxon>
        <taxon>Basidiomycota</taxon>
        <taxon>Agaricomycotina</taxon>
        <taxon>Agaricomycetes</taxon>
        <taxon>Agaricomycetidae</taxon>
        <taxon>Agaricales</taxon>
        <taxon>Agaricineae</taxon>
        <taxon>Agaricaceae</taxon>
        <taxon>Macrolepiota</taxon>
    </lineage>
</organism>
<evidence type="ECO:0000256" key="2">
    <source>
        <dbReference type="ARBA" id="ARBA00023242"/>
    </source>
</evidence>
<dbReference type="PROSITE" id="PS00463">
    <property type="entry name" value="ZN2_CY6_FUNGAL_1"/>
    <property type="match status" value="1"/>
</dbReference>
<dbReference type="GO" id="GO:0005634">
    <property type="term" value="C:nucleus"/>
    <property type="evidence" value="ECO:0007669"/>
    <property type="project" value="UniProtKB-SubCell"/>
</dbReference>
<dbReference type="OrthoDB" id="10261408at2759"/>
<dbReference type="SMART" id="SM00066">
    <property type="entry name" value="GAL4"/>
    <property type="match status" value="1"/>
</dbReference>
<feature type="region of interest" description="Disordered" evidence="3">
    <location>
        <begin position="253"/>
        <end position="368"/>
    </location>
</feature>
<comment type="caution">
    <text evidence="5">The sequence shown here is derived from an EMBL/GenBank/DDBJ whole genome shotgun (WGS) entry which is preliminary data.</text>
</comment>
<feature type="compositionally biased region" description="Polar residues" evidence="3">
    <location>
        <begin position="200"/>
        <end position="209"/>
    </location>
</feature>
<feature type="compositionally biased region" description="Basic and acidic residues" evidence="3">
    <location>
        <begin position="353"/>
        <end position="365"/>
    </location>
</feature>
<dbReference type="InterPro" id="IPR036864">
    <property type="entry name" value="Zn2-C6_fun-type_DNA-bd_sf"/>
</dbReference>
<gene>
    <name evidence="5" type="ORF">P691DRAFT_801654</name>
</gene>
<evidence type="ECO:0000256" key="1">
    <source>
        <dbReference type="ARBA" id="ARBA00004123"/>
    </source>
</evidence>
<dbReference type="InterPro" id="IPR050613">
    <property type="entry name" value="Sec_Metabolite_Reg"/>
</dbReference>
<protein>
    <recommendedName>
        <fullName evidence="4">Zn(2)-C6 fungal-type domain-containing protein</fullName>
    </recommendedName>
</protein>
<dbReference type="Gene3D" id="4.10.240.10">
    <property type="entry name" value="Zn(2)-C6 fungal-type DNA-binding domain"/>
    <property type="match status" value="1"/>
</dbReference>
<dbReference type="PROSITE" id="PS50048">
    <property type="entry name" value="ZN2_CY6_FUNGAL_2"/>
    <property type="match status" value="1"/>
</dbReference>
<feature type="domain" description="Zn(2)-C6 fungal-type" evidence="4">
    <location>
        <begin position="222"/>
        <end position="252"/>
    </location>
</feature>
<feature type="region of interest" description="Disordered" evidence="3">
    <location>
        <begin position="152"/>
        <end position="213"/>
    </location>
</feature>
<reference evidence="5" key="1">
    <citation type="submission" date="2020-11" db="EMBL/GenBank/DDBJ databases">
        <authorList>
            <consortium name="DOE Joint Genome Institute"/>
            <person name="Ahrendt S."/>
            <person name="Riley R."/>
            <person name="Andreopoulos W."/>
            <person name="Labutti K."/>
            <person name="Pangilinan J."/>
            <person name="Ruiz-Duenas F.J."/>
            <person name="Barrasa J.M."/>
            <person name="Sanchez-Garcia M."/>
            <person name="Camarero S."/>
            <person name="Miyauchi S."/>
            <person name="Serrano A."/>
            <person name="Linde D."/>
            <person name="Babiker R."/>
            <person name="Drula E."/>
            <person name="Ayuso-Fernandez I."/>
            <person name="Pacheco R."/>
            <person name="Padilla G."/>
            <person name="Ferreira P."/>
            <person name="Barriuso J."/>
            <person name="Kellner H."/>
            <person name="Castanera R."/>
            <person name="Alfaro M."/>
            <person name="Ramirez L."/>
            <person name="Pisabarro A.G."/>
            <person name="Kuo A."/>
            <person name="Tritt A."/>
            <person name="Lipzen A."/>
            <person name="He G."/>
            <person name="Yan M."/>
            <person name="Ng V."/>
            <person name="Cullen D."/>
            <person name="Martin F."/>
            <person name="Rosso M.-N."/>
            <person name="Henrissat B."/>
            <person name="Hibbett D."/>
            <person name="Martinez A.T."/>
            <person name="Grigoriev I.V."/>
        </authorList>
    </citation>
    <scope>NUCLEOTIDE SEQUENCE</scope>
    <source>
        <strain evidence="5">MF-IS2</strain>
    </source>
</reference>
<dbReference type="GO" id="GO:0008270">
    <property type="term" value="F:zinc ion binding"/>
    <property type="evidence" value="ECO:0007669"/>
    <property type="project" value="InterPro"/>
</dbReference>
<dbReference type="PANTHER" id="PTHR31001">
    <property type="entry name" value="UNCHARACTERIZED TRANSCRIPTIONAL REGULATORY PROTEIN"/>
    <property type="match status" value="1"/>
</dbReference>
<evidence type="ECO:0000256" key="3">
    <source>
        <dbReference type="SAM" id="MobiDB-lite"/>
    </source>
</evidence>
<comment type="subcellular location">
    <subcellularLocation>
        <location evidence="1">Nucleus</location>
    </subcellularLocation>
</comment>
<feature type="compositionally biased region" description="Basic residues" evidence="3">
    <location>
        <begin position="257"/>
        <end position="274"/>
    </location>
</feature>
<evidence type="ECO:0000259" key="4">
    <source>
        <dbReference type="PROSITE" id="PS50048"/>
    </source>
</evidence>
<dbReference type="Proteomes" id="UP000807342">
    <property type="component" value="Unassembled WGS sequence"/>
</dbReference>
<feature type="compositionally biased region" description="Low complexity" evidence="3">
    <location>
        <begin position="153"/>
        <end position="164"/>
    </location>
</feature>
<dbReference type="InterPro" id="IPR001138">
    <property type="entry name" value="Zn2Cys6_DnaBD"/>
</dbReference>
<accession>A0A9P5XD41</accession>
<dbReference type="PANTHER" id="PTHR31001:SF88">
    <property type="entry name" value="TRANSCRIPTION FACTOR PDR3"/>
    <property type="match status" value="1"/>
</dbReference>
<dbReference type="EMBL" id="MU151181">
    <property type="protein sequence ID" value="KAF9447897.1"/>
    <property type="molecule type" value="Genomic_DNA"/>
</dbReference>
<dbReference type="CDD" id="cd00067">
    <property type="entry name" value="GAL4"/>
    <property type="match status" value="1"/>
</dbReference>